<evidence type="ECO:0000256" key="1">
    <source>
        <dbReference type="PROSITE-ProRule" id="PRU00339"/>
    </source>
</evidence>
<dbReference type="RefSeq" id="WP_051010796.1">
    <property type="nucleotide sequence ID" value="NZ_CALTSM010000007.1"/>
</dbReference>
<sequence length="238" mass="26595">MAALKTPEKTSRRQELRQNIFVDLYARALLFYDEYKQLAQGLGVALLVLILAIPGYIYYHQQQEQAANQQLGQILPVYEQGNFQQALDGTGDRAGLLAIADDYGGTDAGNLATFYAANALYQRDEYDRALTYYQRFEKEKDFIGASAYAAQAAIQENRGAFERAAGLYEQAASQYQNKLTAPRYLLNAGQAYEEAGQYEAAIGVYERIQEEYPDSEQASNAERYLARAKVHQGSTSSS</sequence>
<dbReference type="AlphaFoldDB" id="A0A9X2Q7J1"/>
<keyword evidence="2" id="KW-0472">Membrane</keyword>
<comment type="caution">
    <text evidence="3">The sequence shown here is derived from an EMBL/GenBank/DDBJ whole genome shotgun (WGS) entry which is preliminary data.</text>
</comment>
<dbReference type="Pfam" id="PF13174">
    <property type="entry name" value="TPR_6"/>
    <property type="match status" value="2"/>
</dbReference>
<dbReference type="Proteomes" id="UP001155057">
    <property type="component" value="Unassembled WGS sequence"/>
</dbReference>
<accession>A0A9X2Q7J1</accession>
<dbReference type="InterPro" id="IPR019734">
    <property type="entry name" value="TPR_rpt"/>
</dbReference>
<keyword evidence="1" id="KW-0802">TPR repeat</keyword>
<organism evidence="3 4">
    <name type="scientific">Salinibacter ruber</name>
    <dbReference type="NCBI Taxonomy" id="146919"/>
    <lineage>
        <taxon>Bacteria</taxon>
        <taxon>Pseudomonadati</taxon>
        <taxon>Rhodothermota</taxon>
        <taxon>Rhodothermia</taxon>
        <taxon>Rhodothermales</taxon>
        <taxon>Salinibacteraceae</taxon>
        <taxon>Salinibacter</taxon>
    </lineage>
</organism>
<evidence type="ECO:0000313" key="4">
    <source>
        <dbReference type="Proteomes" id="UP001155057"/>
    </source>
</evidence>
<dbReference type="PROSITE" id="PS50005">
    <property type="entry name" value="TPR"/>
    <property type="match status" value="1"/>
</dbReference>
<feature type="repeat" description="TPR" evidence="1">
    <location>
        <begin position="182"/>
        <end position="215"/>
    </location>
</feature>
<evidence type="ECO:0000313" key="3">
    <source>
        <dbReference type="EMBL" id="MCS3710153.1"/>
    </source>
</evidence>
<proteinExistence type="predicted"/>
<keyword evidence="2" id="KW-0812">Transmembrane</keyword>
<reference evidence="3" key="1">
    <citation type="submission" date="2022-08" db="EMBL/GenBank/DDBJ databases">
        <title>Genomic Encyclopedia of Type Strains, Phase V (KMG-V): Genome sequencing to study the core and pangenomes of soil and plant-associated prokaryotes.</title>
        <authorList>
            <person name="Whitman W."/>
        </authorList>
    </citation>
    <scope>NUCLEOTIDE SEQUENCE</scope>
    <source>
        <strain evidence="3">SP3049</strain>
    </source>
</reference>
<dbReference type="InterPro" id="IPR011990">
    <property type="entry name" value="TPR-like_helical_dom_sf"/>
</dbReference>
<protein>
    <submittedName>
        <fullName evidence="3">Tetratricopeptide (TPR) repeat protein</fullName>
    </submittedName>
</protein>
<name>A0A9X2Q7J1_9BACT</name>
<dbReference type="SUPFAM" id="SSF48452">
    <property type="entry name" value="TPR-like"/>
    <property type="match status" value="1"/>
</dbReference>
<dbReference type="SMART" id="SM00028">
    <property type="entry name" value="TPR"/>
    <property type="match status" value="2"/>
</dbReference>
<gene>
    <name evidence="3" type="ORF">GGP61_001757</name>
</gene>
<keyword evidence="2" id="KW-1133">Transmembrane helix</keyword>
<feature type="transmembrane region" description="Helical" evidence="2">
    <location>
        <begin position="38"/>
        <end position="59"/>
    </location>
</feature>
<dbReference type="Gene3D" id="1.25.40.10">
    <property type="entry name" value="Tetratricopeptide repeat domain"/>
    <property type="match status" value="1"/>
</dbReference>
<dbReference type="EMBL" id="JANUAE010000005">
    <property type="protein sequence ID" value="MCS3710153.1"/>
    <property type="molecule type" value="Genomic_DNA"/>
</dbReference>
<evidence type="ECO:0000256" key="2">
    <source>
        <dbReference type="SAM" id="Phobius"/>
    </source>
</evidence>